<feature type="compositionally biased region" description="Basic and acidic residues" evidence="1">
    <location>
        <begin position="253"/>
        <end position="265"/>
    </location>
</feature>
<name>A0A0D2E8G3_9EURO</name>
<feature type="region of interest" description="Disordered" evidence="1">
    <location>
        <begin position="233"/>
        <end position="361"/>
    </location>
</feature>
<dbReference type="OrthoDB" id="5383703at2759"/>
<evidence type="ECO:0000313" key="4">
    <source>
        <dbReference type="Proteomes" id="UP000054342"/>
    </source>
</evidence>
<evidence type="ECO:0000256" key="1">
    <source>
        <dbReference type="SAM" id="MobiDB-lite"/>
    </source>
</evidence>
<reference evidence="3 4" key="1">
    <citation type="submission" date="2015-01" db="EMBL/GenBank/DDBJ databases">
        <title>The Genome Sequence of Exophiala xenobiotica CBS118157.</title>
        <authorList>
            <consortium name="The Broad Institute Genomics Platform"/>
            <person name="Cuomo C."/>
            <person name="de Hoog S."/>
            <person name="Gorbushina A."/>
            <person name="Stielow B."/>
            <person name="Teixiera M."/>
            <person name="Abouelleil A."/>
            <person name="Chapman S.B."/>
            <person name="Priest M."/>
            <person name="Young S.K."/>
            <person name="Wortman J."/>
            <person name="Nusbaum C."/>
            <person name="Birren B."/>
        </authorList>
    </citation>
    <scope>NUCLEOTIDE SEQUENCE [LARGE SCALE GENOMIC DNA]</scope>
    <source>
        <strain evidence="3 4">CBS 118157</strain>
    </source>
</reference>
<feature type="domain" description="Spindle pole body-associated protein cut12" evidence="2">
    <location>
        <begin position="187"/>
        <end position="238"/>
    </location>
</feature>
<protein>
    <recommendedName>
        <fullName evidence="2">Spindle pole body-associated protein cut12 domain-containing protein</fullName>
    </recommendedName>
</protein>
<dbReference type="InterPro" id="IPR021589">
    <property type="entry name" value="Cut12"/>
</dbReference>
<dbReference type="Pfam" id="PF11500">
    <property type="entry name" value="Cut12"/>
    <property type="match status" value="1"/>
</dbReference>
<dbReference type="RefSeq" id="XP_013312307.1">
    <property type="nucleotide sequence ID" value="XM_013456853.1"/>
</dbReference>
<sequence>MPGEETILDGPVTPAPVFAYRALKGIFFASPESSPENENKENLTPAYATSPSPEKRKIMDGAVQLTPSQKRKRDSGGAILSPTKGILRTPGLATPRTKFLKDINVKFKSVSPEEAEKQKKIEAATVGAGDRLSRTKAGECAVRGSRPMNDFTAPAKKAPQSPVKAEQGTAKENRVVSNGTTALSSCAFEAYMAQTEKEMKRVVKYGQKMREYARKKDAENQELRGMIEQLRRENERLLRARPCHSDQPAPETQSRHEAEKSDDNIARGPEGYVREEVDRVEARSQIRVGQKSRADGIKESHKVDMSTASTSARVASVSSNGQEQDRRSGVPISSSERRIGSASVAEPAKTGRRTGQEEILLPMRSASGTASHTNMFTKDNTNTNTSAVAAGSTRLAPDRLAAARERLRLRAESRRVSAEQHGHGHGYADGQRDAILIEIEPDDAIAGSRSSHRAKHESREQSLVDWVNL</sequence>
<dbReference type="HOGENOM" id="CLU_589258_0_0_1"/>
<feature type="region of interest" description="Disordered" evidence="1">
    <location>
        <begin position="30"/>
        <end position="92"/>
    </location>
</feature>
<feature type="region of interest" description="Disordered" evidence="1">
    <location>
        <begin position="413"/>
        <end position="432"/>
    </location>
</feature>
<evidence type="ECO:0000259" key="2">
    <source>
        <dbReference type="Pfam" id="PF11500"/>
    </source>
</evidence>
<accession>A0A0D2E8G3</accession>
<proteinExistence type="predicted"/>
<feature type="compositionally biased region" description="Basic and acidic residues" evidence="1">
    <location>
        <begin position="292"/>
        <end position="304"/>
    </location>
</feature>
<feature type="region of interest" description="Disordered" evidence="1">
    <location>
        <begin position="446"/>
        <end position="469"/>
    </location>
</feature>
<feature type="compositionally biased region" description="Low complexity" evidence="1">
    <location>
        <begin position="306"/>
        <end position="319"/>
    </location>
</feature>
<feature type="region of interest" description="Disordered" evidence="1">
    <location>
        <begin position="133"/>
        <end position="176"/>
    </location>
</feature>
<dbReference type="GeneID" id="25332321"/>
<evidence type="ECO:0000313" key="3">
    <source>
        <dbReference type="EMBL" id="KIW51723.1"/>
    </source>
</evidence>
<gene>
    <name evidence="3" type="ORF">PV05_10413</name>
</gene>
<dbReference type="Proteomes" id="UP000054342">
    <property type="component" value="Unassembled WGS sequence"/>
</dbReference>
<feature type="compositionally biased region" description="Basic and acidic residues" evidence="1">
    <location>
        <begin position="272"/>
        <end position="284"/>
    </location>
</feature>
<feature type="compositionally biased region" description="Basic and acidic residues" evidence="1">
    <location>
        <begin position="413"/>
        <end position="422"/>
    </location>
</feature>
<dbReference type="AlphaFoldDB" id="A0A0D2E8G3"/>
<organism evidence="3 4">
    <name type="scientific">Exophiala xenobiotica</name>
    <dbReference type="NCBI Taxonomy" id="348802"/>
    <lineage>
        <taxon>Eukaryota</taxon>
        <taxon>Fungi</taxon>
        <taxon>Dikarya</taxon>
        <taxon>Ascomycota</taxon>
        <taxon>Pezizomycotina</taxon>
        <taxon>Eurotiomycetes</taxon>
        <taxon>Chaetothyriomycetidae</taxon>
        <taxon>Chaetothyriales</taxon>
        <taxon>Herpotrichiellaceae</taxon>
        <taxon>Exophiala</taxon>
    </lineage>
</organism>
<keyword evidence="4" id="KW-1185">Reference proteome</keyword>
<dbReference type="EMBL" id="KN847322">
    <property type="protein sequence ID" value="KIW51723.1"/>
    <property type="molecule type" value="Genomic_DNA"/>
</dbReference>